<organism evidence="2 3">
    <name type="scientific">Ancylostoma duodenale</name>
    <dbReference type="NCBI Taxonomy" id="51022"/>
    <lineage>
        <taxon>Eukaryota</taxon>
        <taxon>Metazoa</taxon>
        <taxon>Ecdysozoa</taxon>
        <taxon>Nematoda</taxon>
        <taxon>Chromadorea</taxon>
        <taxon>Rhabditida</taxon>
        <taxon>Rhabditina</taxon>
        <taxon>Rhabditomorpha</taxon>
        <taxon>Strongyloidea</taxon>
        <taxon>Ancylostomatidae</taxon>
        <taxon>Ancylostomatinae</taxon>
        <taxon>Ancylostoma</taxon>
    </lineage>
</organism>
<reference evidence="2 3" key="1">
    <citation type="submission" date="2013-12" db="EMBL/GenBank/DDBJ databases">
        <title>Draft genome of the parsitic nematode Ancylostoma duodenale.</title>
        <authorList>
            <person name="Mitreva M."/>
        </authorList>
    </citation>
    <scope>NUCLEOTIDE SEQUENCE [LARGE SCALE GENOMIC DNA]</scope>
    <source>
        <strain evidence="2 3">Zhejiang</strain>
    </source>
</reference>
<dbReference type="OrthoDB" id="6413693at2759"/>
<evidence type="ECO:0000313" key="2">
    <source>
        <dbReference type="EMBL" id="KIH67251.1"/>
    </source>
</evidence>
<dbReference type="Proteomes" id="UP000054047">
    <property type="component" value="Unassembled WGS sequence"/>
</dbReference>
<sequence>MYGVNVEKTQGLETLPEIDTPKTSNYNFLPSPEKSRPPSRTSTHKAQNTEIPPKASRKYATKRPGLSTFLLHPVPV</sequence>
<accession>A0A0C2HCH1</accession>
<protein>
    <submittedName>
        <fullName evidence="2">Uncharacterized protein</fullName>
    </submittedName>
</protein>
<dbReference type="AlphaFoldDB" id="A0A0C2HCH1"/>
<keyword evidence="3" id="KW-1185">Reference proteome</keyword>
<dbReference type="EMBL" id="KN726771">
    <property type="protein sequence ID" value="KIH67251.1"/>
    <property type="molecule type" value="Genomic_DNA"/>
</dbReference>
<evidence type="ECO:0000256" key="1">
    <source>
        <dbReference type="SAM" id="MobiDB-lite"/>
    </source>
</evidence>
<gene>
    <name evidence="2" type="ORF">ANCDUO_02420</name>
</gene>
<feature type="region of interest" description="Disordered" evidence="1">
    <location>
        <begin position="1"/>
        <end position="60"/>
    </location>
</feature>
<proteinExistence type="predicted"/>
<name>A0A0C2HCH1_9BILA</name>
<feature type="compositionally biased region" description="Polar residues" evidence="1">
    <location>
        <begin position="38"/>
        <end position="50"/>
    </location>
</feature>
<evidence type="ECO:0000313" key="3">
    <source>
        <dbReference type="Proteomes" id="UP000054047"/>
    </source>
</evidence>